<proteinExistence type="predicted"/>
<evidence type="ECO:0000313" key="1">
    <source>
        <dbReference type="EMBL" id="CAI9595962.1"/>
    </source>
</evidence>
<keyword evidence="2" id="KW-1185">Reference proteome</keyword>
<accession>A0ABN9FG34</accession>
<reference evidence="1" key="1">
    <citation type="submission" date="2023-05" db="EMBL/GenBank/DDBJ databases">
        <authorList>
            <person name="Stuckert A."/>
        </authorList>
    </citation>
    <scope>NUCLEOTIDE SEQUENCE</scope>
</reference>
<dbReference type="EMBL" id="CATNWA010016864">
    <property type="protein sequence ID" value="CAI9595962.1"/>
    <property type="molecule type" value="Genomic_DNA"/>
</dbReference>
<feature type="non-terminal residue" evidence="1">
    <location>
        <position position="1"/>
    </location>
</feature>
<evidence type="ECO:0000313" key="2">
    <source>
        <dbReference type="Proteomes" id="UP001162483"/>
    </source>
</evidence>
<gene>
    <name evidence="1" type="ORF">SPARVUS_LOCUS11986655</name>
</gene>
<dbReference type="Proteomes" id="UP001162483">
    <property type="component" value="Unassembled WGS sequence"/>
</dbReference>
<comment type="caution">
    <text evidence="1">The sequence shown here is derived from an EMBL/GenBank/DDBJ whole genome shotgun (WGS) entry which is preliminary data.</text>
</comment>
<organism evidence="1 2">
    <name type="scientific">Staurois parvus</name>
    <dbReference type="NCBI Taxonomy" id="386267"/>
    <lineage>
        <taxon>Eukaryota</taxon>
        <taxon>Metazoa</taxon>
        <taxon>Chordata</taxon>
        <taxon>Craniata</taxon>
        <taxon>Vertebrata</taxon>
        <taxon>Euteleostomi</taxon>
        <taxon>Amphibia</taxon>
        <taxon>Batrachia</taxon>
        <taxon>Anura</taxon>
        <taxon>Neobatrachia</taxon>
        <taxon>Ranoidea</taxon>
        <taxon>Ranidae</taxon>
        <taxon>Staurois</taxon>
    </lineage>
</organism>
<protein>
    <submittedName>
        <fullName evidence="1">Uncharacterized protein</fullName>
    </submittedName>
</protein>
<name>A0ABN9FG34_9NEOB</name>
<sequence length="94" mass="10365">TGSRLEIPRHAWQSPRNTDEGEHRYAALYCVAEQYKTACLPSKTQHTVKHTEHTGNPLIAPYVNLFLPSVISTVSVLFISNDHCISVTGDISGS</sequence>